<dbReference type="Proteomes" id="UP001163821">
    <property type="component" value="Unassembled WGS sequence"/>
</dbReference>
<comment type="caution">
    <text evidence="2">The sequence shown here is derived from an EMBL/GenBank/DDBJ whole genome shotgun (WGS) entry which is preliminary data.</text>
</comment>
<evidence type="ECO:0000313" key="3">
    <source>
        <dbReference type="Proteomes" id="UP001163821"/>
    </source>
</evidence>
<dbReference type="PROSITE" id="PS50005">
    <property type="entry name" value="TPR"/>
    <property type="match status" value="1"/>
</dbReference>
<keyword evidence="3" id="KW-1185">Reference proteome</keyword>
<proteinExistence type="predicted"/>
<dbReference type="Pfam" id="PF13174">
    <property type="entry name" value="TPR_6"/>
    <property type="match status" value="2"/>
</dbReference>
<feature type="repeat" description="TPR" evidence="1">
    <location>
        <begin position="98"/>
        <end position="131"/>
    </location>
</feature>
<organism evidence="2 3">
    <name type="scientific">Gaoshiqia sediminis</name>
    <dbReference type="NCBI Taxonomy" id="2986998"/>
    <lineage>
        <taxon>Bacteria</taxon>
        <taxon>Pseudomonadati</taxon>
        <taxon>Bacteroidota</taxon>
        <taxon>Bacteroidia</taxon>
        <taxon>Marinilabiliales</taxon>
        <taxon>Prolixibacteraceae</taxon>
        <taxon>Gaoshiqia</taxon>
    </lineage>
</organism>
<dbReference type="InterPro" id="IPR019734">
    <property type="entry name" value="TPR_rpt"/>
</dbReference>
<dbReference type="EMBL" id="JAPAAF010000018">
    <property type="protein sequence ID" value="MCW0483532.1"/>
    <property type="molecule type" value="Genomic_DNA"/>
</dbReference>
<accession>A0AA41Y961</accession>
<dbReference type="SUPFAM" id="SSF48452">
    <property type="entry name" value="TPR-like"/>
    <property type="match status" value="1"/>
</dbReference>
<dbReference type="InterPro" id="IPR011990">
    <property type="entry name" value="TPR-like_helical_dom_sf"/>
</dbReference>
<gene>
    <name evidence="2" type="ORF">N2K84_12380</name>
</gene>
<keyword evidence="1" id="KW-0802">TPR repeat</keyword>
<protein>
    <submittedName>
        <fullName evidence="2">Tetratricopeptide repeat protein</fullName>
    </submittedName>
</protein>
<evidence type="ECO:0000313" key="2">
    <source>
        <dbReference type="EMBL" id="MCW0483532.1"/>
    </source>
</evidence>
<reference evidence="2" key="1">
    <citation type="submission" date="2022-10" db="EMBL/GenBank/DDBJ databases">
        <title>Gaoshiqiia sediminis gen. nov., sp. nov., isolated from coastal sediment.</title>
        <authorList>
            <person name="Yu W.X."/>
            <person name="Mu D.S."/>
            <person name="Du J.Z."/>
            <person name="Liang Y.Q."/>
        </authorList>
    </citation>
    <scope>NUCLEOTIDE SEQUENCE</scope>
    <source>
        <strain evidence="2">A06</strain>
    </source>
</reference>
<dbReference type="RefSeq" id="WP_282592133.1">
    <property type="nucleotide sequence ID" value="NZ_JAPAAF010000018.1"/>
</dbReference>
<sequence length="440" mass="50008">MLLQIKQYLKTSLLVLMFSLVITVSGNIVFAQTDPEMQAKQLFNEGDYEKALPVFRDLARLYPDDEELNFYLGASLAETEEFTKSTYSSLRTASAKFPKAYYYLGQYFQATSDWENAEKSYQQFISTAKKKEVGNTRAKELLDMCKNKINPFKTPAIAIALPDTIQATDPVTQIIEETPKPELAIEIPQLLEDTVISFQVNSQIKYLKVDQFKNESSRQAFIKGWLIEQDLQAKLEQIGQLRQAYESSHDSVKTDLAGQILTLEQDTYQLNQQARNAYLEANEKEANYWGQASESEINNFRETIQRMQDSIREAATAKKLAATPTAPLVILTDTAVVQPASEMTPSADVVVYKIQIGAYSKTPPDWVQRQFKKLSVIRRIDQYTDNKGVTVYTVGELKNYQDALQMQKQVKLEGIQDAIIAAYKNNERISVSEARKITEQ</sequence>
<name>A0AA41Y961_9BACT</name>
<dbReference type="Gene3D" id="1.25.40.10">
    <property type="entry name" value="Tetratricopeptide repeat domain"/>
    <property type="match status" value="2"/>
</dbReference>
<evidence type="ECO:0000256" key="1">
    <source>
        <dbReference type="PROSITE-ProRule" id="PRU00339"/>
    </source>
</evidence>
<dbReference type="AlphaFoldDB" id="A0AA41Y961"/>